<proteinExistence type="predicted"/>
<organism evidence="3 4">
    <name type="scientific">Podospora bellae-mahoneyi</name>
    <dbReference type="NCBI Taxonomy" id="2093777"/>
    <lineage>
        <taxon>Eukaryota</taxon>
        <taxon>Fungi</taxon>
        <taxon>Dikarya</taxon>
        <taxon>Ascomycota</taxon>
        <taxon>Pezizomycotina</taxon>
        <taxon>Sordariomycetes</taxon>
        <taxon>Sordariomycetidae</taxon>
        <taxon>Sordariales</taxon>
        <taxon>Podosporaceae</taxon>
        <taxon>Podospora</taxon>
    </lineage>
</organism>
<sequence length="195" mass="19570">MKTNTPLLLTLALSLASFSVATPVPSSHSSINRRSGAPAHPRHITPSLSKRAQRGSSEAADPTYQQPAGPLSDGSSPRSSPMQVDSGSDRSPSPQQPQHDSDMDAEGETDSEADAIGETDSEADAIGETDSEADAIGETDSEADAIGETDSEADAIGSPDPDYVAPSGGAGRGDGGQGRGGAQGQGAGRGRGTNA</sequence>
<gene>
    <name evidence="3" type="ORF">QC761_407780</name>
</gene>
<comment type="caution">
    <text evidence="3">The sequence shown here is derived from an EMBL/GenBank/DDBJ whole genome shotgun (WGS) entry which is preliminary data.</text>
</comment>
<feature type="region of interest" description="Disordered" evidence="1">
    <location>
        <begin position="21"/>
        <end position="195"/>
    </location>
</feature>
<keyword evidence="2" id="KW-0732">Signal</keyword>
<protein>
    <submittedName>
        <fullName evidence="3">Uncharacterized protein</fullName>
    </submittedName>
</protein>
<keyword evidence="4" id="KW-1185">Reference proteome</keyword>
<evidence type="ECO:0000256" key="1">
    <source>
        <dbReference type="SAM" id="MobiDB-lite"/>
    </source>
</evidence>
<feature type="signal peptide" evidence="2">
    <location>
        <begin position="1"/>
        <end position="21"/>
    </location>
</feature>
<feature type="compositionally biased region" description="Polar residues" evidence="1">
    <location>
        <begin position="46"/>
        <end position="56"/>
    </location>
</feature>
<accession>A0ABR0FHQ8</accession>
<dbReference type="Proteomes" id="UP001322138">
    <property type="component" value="Unassembled WGS sequence"/>
</dbReference>
<evidence type="ECO:0000313" key="4">
    <source>
        <dbReference type="Proteomes" id="UP001322138"/>
    </source>
</evidence>
<feature type="compositionally biased region" description="Acidic residues" evidence="1">
    <location>
        <begin position="103"/>
        <end position="153"/>
    </location>
</feature>
<dbReference type="GeneID" id="87898543"/>
<evidence type="ECO:0000256" key="2">
    <source>
        <dbReference type="SAM" id="SignalP"/>
    </source>
</evidence>
<dbReference type="RefSeq" id="XP_062732457.1">
    <property type="nucleotide sequence ID" value="XM_062879061.1"/>
</dbReference>
<feature type="compositionally biased region" description="Polar residues" evidence="1">
    <location>
        <begin position="73"/>
        <end position="98"/>
    </location>
</feature>
<feature type="chain" id="PRO_5047010150" evidence="2">
    <location>
        <begin position="22"/>
        <end position="195"/>
    </location>
</feature>
<feature type="compositionally biased region" description="Gly residues" evidence="1">
    <location>
        <begin position="168"/>
        <end position="195"/>
    </location>
</feature>
<name>A0ABR0FHQ8_9PEZI</name>
<dbReference type="EMBL" id="JAFFGZ010000006">
    <property type="protein sequence ID" value="KAK4643481.1"/>
    <property type="molecule type" value="Genomic_DNA"/>
</dbReference>
<feature type="compositionally biased region" description="Polar residues" evidence="1">
    <location>
        <begin position="24"/>
        <end position="33"/>
    </location>
</feature>
<reference evidence="3 4" key="1">
    <citation type="journal article" date="2023" name="bioRxiv">
        <title>High-quality genome assemblies of four members of thePodospora anserinaspecies complex.</title>
        <authorList>
            <person name="Ament-Velasquez S.L."/>
            <person name="Vogan A.A."/>
            <person name="Wallerman O."/>
            <person name="Hartmann F."/>
            <person name="Gautier V."/>
            <person name="Silar P."/>
            <person name="Giraud T."/>
            <person name="Johannesson H."/>
        </authorList>
    </citation>
    <scope>NUCLEOTIDE SEQUENCE [LARGE SCALE GENOMIC DNA]</scope>
    <source>
        <strain evidence="3 4">CBS 112042</strain>
    </source>
</reference>
<evidence type="ECO:0000313" key="3">
    <source>
        <dbReference type="EMBL" id="KAK4643481.1"/>
    </source>
</evidence>